<dbReference type="EMBL" id="JAULBC010000009">
    <property type="protein sequence ID" value="MEX6690594.1"/>
    <property type="molecule type" value="Genomic_DNA"/>
</dbReference>
<keyword evidence="2" id="KW-1185">Reference proteome</keyword>
<proteinExistence type="predicted"/>
<dbReference type="Pfam" id="PF13899">
    <property type="entry name" value="Thioredoxin_7"/>
    <property type="match status" value="1"/>
</dbReference>
<sequence>MFNKPSTPFLQVLHVLHVLRSYCRTILRSYGLTIFLCISFFKSLANDSLIYHPGANAVKDIAEVVVKAKAEKKHVLIMAGGNWCTWCYRFDRIATADRQVDSLIQANYIVYHLNYSKENKNDAVFAQYGYPQRFGFPVFIILDAEGKRIQTQNSSYLEQNNYYSKEKVMDFLKDWSPAALDPKNYP</sequence>
<evidence type="ECO:0000313" key="1">
    <source>
        <dbReference type="EMBL" id="MEX6690594.1"/>
    </source>
</evidence>
<dbReference type="InterPro" id="IPR036249">
    <property type="entry name" value="Thioredoxin-like_sf"/>
</dbReference>
<reference evidence="1 2" key="1">
    <citation type="submission" date="2023-07" db="EMBL/GenBank/DDBJ databases">
        <authorList>
            <person name="Lian W.-H."/>
        </authorList>
    </citation>
    <scope>NUCLEOTIDE SEQUENCE [LARGE SCALE GENOMIC DNA]</scope>
    <source>
        <strain evidence="1 2">SYSU DXS3180</strain>
    </source>
</reference>
<organism evidence="1 2">
    <name type="scientific">Danxiaibacter flavus</name>
    <dbReference type="NCBI Taxonomy" id="3049108"/>
    <lineage>
        <taxon>Bacteria</taxon>
        <taxon>Pseudomonadati</taxon>
        <taxon>Bacteroidota</taxon>
        <taxon>Chitinophagia</taxon>
        <taxon>Chitinophagales</taxon>
        <taxon>Chitinophagaceae</taxon>
        <taxon>Danxiaibacter</taxon>
    </lineage>
</organism>
<dbReference type="Gene3D" id="3.40.30.10">
    <property type="entry name" value="Glutaredoxin"/>
    <property type="match status" value="1"/>
</dbReference>
<protein>
    <submittedName>
        <fullName evidence="1">Thioredoxin family protein</fullName>
    </submittedName>
</protein>
<accession>A0ABV3ZL36</accession>
<dbReference type="RefSeq" id="WP_369332005.1">
    <property type="nucleotide sequence ID" value="NZ_JAULBC010000009.1"/>
</dbReference>
<comment type="caution">
    <text evidence="1">The sequence shown here is derived from an EMBL/GenBank/DDBJ whole genome shotgun (WGS) entry which is preliminary data.</text>
</comment>
<dbReference type="SUPFAM" id="SSF52833">
    <property type="entry name" value="Thioredoxin-like"/>
    <property type="match status" value="1"/>
</dbReference>
<name>A0ABV3ZL36_9BACT</name>
<evidence type="ECO:0000313" key="2">
    <source>
        <dbReference type="Proteomes" id="UP001560573"/>
    </source>
</evidence>
<dbReference type="Proteomes" id="UP001560573">
    <property type="component" value="Unassembled WGS sequence"/>
</dbReference>
<gene>
    <name evidence="1" type="ORF">QTN47_23985</name>
</gene>